<dbReference type="RefSeq" id="WP_029163069.1">
    <property type="nucleotide sequence ID" value="NZ_CP009933.1"/>
</dbReference>
<gene>
    <name evidence="1" type="ORF">CSCA_2197</name>
</gene>
<dbReference type="AlphaFoldDB" id="A0A0E3M6J4"/>
<sequence length="235" mass="27467">MDLDMFFQGLKENLPDKAIDISESLELLKETINDTMEVIAAKVNEAILVRDLEKMKQYSGLVEQGHDYEVKIEEIIKILDVEELDVKEEVNENVDNKVIPNYDEYTVDNNVEHSLYENFTHIRPFGFKINNSRLIQGTTWQEVLIKTSEILFNKDRTKFFSFESNKNMNGKKNKYFCCKTEGIRKPELVANSIYIETNMSGNAIRNLIIKMLKQYGIKLSDYKVYFRADYSSLNK</sequence>
<dbReference type="HOGENOM" id="CLU_100522_0_0_9"/>
<evidence type="ECO:0000313" key="1">
    <source>
        <dbReference type="EMBL" id="AKA69322.1"/>
    </source>
</evidence>
<evidence type="ECO:0000313" key="2">
    <source>
        <dbReference type="Proteomes" id="UP000033115"/>
    </source>
</evidence>
<dbReference type="KEGG" id="csq:CSCA_2197"/>
<accession>A0A0E3M6J4</accession>
<dbReference type="EMBL" id="CP009933">
    <property type="protein sequence ID" value="AKA69322.1"/>
    <property type="molecule type" value="Genomic_DNA"/>
</dbReference>
<dbReference type="STRING" id="1548.CSCA_2197"/>
<reference evidence="1 2" key="1">
    <citation type="journal article" date="2015" name="J. Biotechnol.">
        <title>Complete genome sequence of a malodorant-producing acetogen, Clostridium scatologenes ATCC 25775(T).</title>
        <authorList>
            <person name="Zhu Z."/>
            <person name="Guo T."/>
            <person name="Zheng H."/>
            <person name="Song T."/>
            <person name="Ouyang P."/>
            <person name="Xie J."/>
        </authorList>
    </citation>
    <scope>NUCLEOTIDE SEQUENCE [LARGE SCALE GENOMIC DNA]</scope>
    <source>
        <strain evidence="1 2">ATCC 25775</strain>
    </source>
</reference>
<dbReference type="Proteomes" id="UP000033115">
    <property type="component" value="Chromosome"/>
</dbReference>
<organism evidence="1 2">
    <name type="scientific">Clostridium scatologenes</name>
    <dbReference type="NCBI Taxonomy" id="1548"/>
    <lineage>
        <taxon>Bacteria</taxon>
        <taxon>Bacillati</taxon>
        <taxon>Bacillota</taxon>
        <taxon>Clostridia</taxon>
        <taxon>Eubacteriales</taxon>
        <taxon>Clostridiaceae</taxon>
        <taxon>Clostridium</taxon>
    </lineage>
</organism>
<name>A0A0E3M6J4_CLOSL</name>
<keyword evidence="2" id="KW-1185">Reference proteome</keyword>
<proteinExistence type="predicted"/>
<protein>
    <submittedName>
        <fullName evidence="1">Uncharacterized protein</fullName>
    </submittedName>
</protein>